<gene>
    <name evidence="2" type="ORF">PDIG_74740</name>
</gene>
<name>K9FCU6_PEND2</name>
<keyword evidence="3" id="KW-1185">Reference proteome</keyword>
<dbReference type="EMBL" id="AKCT01000266">
    <property type="protein sequence ID" value="EKV07200.1"/>
    <property type="molecule type" value="Genomic_DNA"/>
</dbReference>
<sequence>MNSLVSTLPGGESYFPSAEKTNDGAVLPSDEVSIPPPDQLPLDALGDIDVSKGESTAGDTDGADFQLTKKKVDERNLFRQEDMESQQSQKDKVAQPAAKSVEFGLEDSPETKFVTNVDTLERRIKSRMPLNWSQGEFYTIIPASRDRIRFSKARQESRMEFFPAKFIGYLQDAGSKLTTAKMVYTVESRHGTPRN</sequence>
<dbReference type="InParanoid" id="K9FCU6"/>
<dbReference type="OrthoDB" id="1928087at2759"/>
<evidence type="ECO:0000256" key="1">
    <source>
        <dbReference type="SAM" id="MobiDB-lite"/>
    </source>
</evidence>
<organism evidence="2 3">
    <name type="scientific">Penicillium digitatum (strain PHI26 / CECT 20796)</name>
    <name type="common">Green mold</name>
    <dbReference type="NCBI Taxonomy" id="1170229"/>
    <lineage>
        <taxon>Eukaryota</taxon>
        <taxon>Fungi</taxon>
        <taxon>Dikarya</taxon>
        <taxon>Ascomycota</taxon>
        <taxon>Pezizomycotina</taxon>
        <taxon>Eurotiomycetes</taxon>
        <taxon>Eurotiomycetidae</taxon>
        <taxon>Eurotiales</taxon>
        <taxon>Aspergillaceae</taxon>
        <taxon>Penicillium</taxon>
    </lineage>
</organism>
<comment type="caution">
    <text evidence="2">The sequence shown here is derived from an EMBL/GenBank/DDBJ whole genome shotgun (WGS) entry which is preliminary data.</text>
</comment>
<accession>K9FCU6</accession>
<dbReference type="STRING" id="1170229.K9FCU6"/>
<protein>
    <submittedName>
        <fullName evidence="2">Uncharacterized protein</fullName>
    </submittedName>
</protein>
<dbReference type="AlphaFoldDB" id="K9FCU6"/>
<dbReference type="Proteomes" id="UP000009882">
    <property type="component" value="Unassembled WGS sequence"/>
</dbReference>
<reference evidence="3" key="1">
    <citation type="journal article" date="2012" name="BMC Genomics">
        <title>Genome sequence of the necrotrophic fungus Penicillium digitatum, the main postharvest pathogen of citrus.</title>
        <authorList>
            <person name="Marcet-Houben M."/>
            <person name="Ballester A.-R."/>
            <person name="de la Fuente B."/>
            <person name="Harries E."/>
            <person name="Marcos J.F."/>
            <person name="Gonzalez-Candelas L."/>
            <person name="Gabaldon T."/>
        </authorList>
    </citation>
    <scope>NUCLEOTIDE SEQUENCE [LARGE SCALE GENOMIC DNA]</scope>
    <source>
        <strain evidence="3">PHI26 / CECT 20796</strain>
    </source>
</reference>
<evidence type="ECO:0000313" key="2">
    <source>
        <dbReference type="EMBL" id="EKV07200.1"/>
    </source>
</evidence>
<feature type="region of interest" description="Disordered" evidence="1">
    <location>
        <begin position="80"/>
        <end position="99"/>
    </location>
</feature>
<proteinExistence type="predicted"/>
<dbReference type="HOGENOM" id="CLU_1396770_0_0_1"/>
<feature type="region of interest" description="Disordered" evidence="1">
    <location>
        <begin position="1"/>
        <end position="68"/>
    </location>
</feature>
<evidence type="ECO:0000313" key="3">
    <source>
        <dbReference type="Proteomes" id="UP000009882"/>
    </source>
</evidence>